<dbReference type="NCBIfam" id="NF006718">
    <property type="entry name" value="PRK09256.1"/>
    <property type="match status" value="1"/>
</dbReference>
<organism evidence="3 4">
    <name type="scientific">Maribellus comscasis</name>
    <dbReference type="NCBI Taxonomy" id="2681766"/>
    <lineage>
        <taxon>Bacteria</taxon>
        <taxon>Pseudomonadati</taxon>
        <taxon>Bacteroidota</taxon>
        <taxon>Bacteroidia</taxon>
        <taxon>Marinilabiliales</taxon>
        <taxon>Prolixibacteraceae</taxon>
        <taxon>Maribellus</taxon>
    </lineage>
</organism>
<proteinExistence type="predicted"/>
<accession>A0A6I6JJ33</accession>
<dbReference type="PANTHER" id="PTHR47814">
    <property type="entry name" value="PEPTIDYL-TRNA HYDROLASE ARFB"/>
    <property type="match status" value="1"/>
</dbReference>
<reference evidence="3 4" key="1">
    <citation type="submission" date="2019-11" db="EMBL/GenBank/DDBJ databases">
        <authorList>
            <person name="Zheng R.K."/>
            <person name="Sun C.M."/>
        </authorList>
    </citation>
    <scope>NUCLEOTIDE SEQUENCE [LARGE SCALE GENOMIC DNA]</scope>
    <source>
        <strain evidence="3 4">WC007</strain>
    </source>
</reference>
<name>A0A6I6JJ33_9BACT</name>
<dbReference type="KEGG" id="mcos:GM418_00995"/>
<dbReference type="InterPro" id="IPR000352">
    <property type="entry name" value="Pep_chain_release_fac_I"/>
</dbReference>
<dbReference type="EMBL" id="CP046401">
    <property type="protein sequence ID" value="QGY42281.1"/>
    <property type="molecule type" value="Genomic_DNA"/>
</dbReference>
<dbReference type="AlphaFoldDB" id="A0A6I6JJ33"/>
<gene>
    <name evidence="3" type="ORF">GM418_00995</name>
</gene>
<keyword evidence="4" id="KW-1185">Reference proteome</keyword>
<keyword evidence="3" id="KW-0378">Hydrolase</keyword>
<dbReference type="GO" id="GO:0072344">
    <property type="term" value="P:rescue of stalled ribosome"/>
    <property type="evidence" value="ECO:0007669"/>
    <property type="project" value="TreeGrafter"/>
</dbReference>
<dbReference type="EC" id="3.1.1.29" evidence="3"/>
<evidence type="ECO:0000313" key="3">
    <source>
        <dbReference type="EMBL" id="QGY42281.1"/>
    </source>
</evidence>
<feature type="domain" description="Prokaryotic-type class I peptide chain release factors" evidence="2">
    <location>
        <begin position="12"/>
        <end position="133"/>
    </location>
</feature>
<sequence length="138" mass="15930">MIFSEEIIKRLENECTYSATRSSGPGGQNVNKVNTRVELRFPVNESSVFSEKEKDLIRQKLGNRINSESELLLFSESERSQLANRKKVFERFILLVKNALTPKKKRIKTSPTAGSKQKRLEKKKINAQKKQLRKPPEI</sequence>
<feature type="region of interest" description="Disordered" evidence="1">
    <location>
        <begin position="104"/>
        <end position="138"/>
    </location>
</feature>
<evidence type="ECO:0000259" key="2">
    <source>
        <dbReference type="Pfam" id="PF00472"/>
    </source>
</evidence>
<evidence type="ECO:0000313" key="4">
    <source>
        <dbReference type="Proteomes" id="UP000428260"/>
    </source>
</evidence>
<dbReference type="PANTHER" id="PTHR47814:SF1">
    <property type="entry name" value="PEPTIDYL-TRNA HYDROLASE ARFB"/>
    <property type="match status" value="1"/>
</dbReference>
<feature type="compositionally biased region" description="Basic residues" evidence="1">
    <location>
        <begin position="116"/>
        <end position="138"/>
    </location>
</feature>
<dbReference type="Proteomes" id="UP000428260">
    <property type="component" value="Chromosome"/>
</dbReference>
<dbReference type="Pfam" id="PF00472">
    <property type="entry name" value="RF-1"/>
    <property type="match status" value="1"/>
</dbReference>
<protein>
    <submittedName>
        <fullName evidence="3">Aminoacyl-tRNA hydrolase</fullName>
        <ecNumber evidence="3">3.1.1.29</ecNumber>
    </submittedName>
</protein>
<dbReference type="RefSeq" id="WP_158862287.1">
    <property type="nucleotide sequence ID" value="NZ_CP046401.1"/>
</dbReference>
<dbReference type="GO" id="GO:0043022">
    <property type="term" value="F:ribosome binding"/>
    <property type="evidence" value="ECO:0007669"/>
    <property type="project" value="TreeGrafter"/>
</dbReference>
<dbReference type="SUPFAM" id="SSF110916">
    <property type="entry name" value="Peptidyl-tRNA hydrolase domain-like"/>
    <property type="match status" value="1"/>
</dbReference>
<dbReference type="GO" id="GO:0004045">
    <property type="term" value="F:peptidyl-tRNA hydrolase activity"/>
    <property type="evidence" value="ECO:0007669"/>
    <property type="project" value="UniProtKB-EC"/>
</dbReference>
<dbReference type="GO" id="GO:0003747">
    <property type="term" value="F:translation release factor activity"/>
    <property type="evidence" value="ECO:0007669"/>
    <property type="project" value="InterPro"/>
</dbReference>
<evidence type="ECO:0000256" key="1">
    <source>
        <dbReference type="SAM" id="MobiDB-lite"/>
    </source>
</evidence>
<dbReference type="Gene3D" id="3.30.160.20">
    <property type="match status" value="1"/>
</dbReference>